<dbReference type="HOGENOM" id="CLU_441504_0_0_1"/>
<dbReference type="Proteomes" id="UP000006753">
    <property type="component" value="Unassembled WGS sequence"/>
</dbReference>
<name>K1WXD5_MARBU</name>
<accession>K1WXD5</accession>
<dbReference type="InParanoid" id="K1WXD5"/>
<feature type="compositionally biased region" description="Basic residues" evidence="1">
    <location>
        <begin position="582"/>
        <end position="591"/>
    </location>
</feature>
<keyword evidence="3" id="KW-1185">Reference proteome</keyword>
<dbReference type="EMBL" id="JH921437">
    <property type="protein sequence ID" value="EKD17172.1"/>
    <property type="molecule type" value="Genomic_DNA"/>
</dbReference>
<organism evidence="2 3">
    <name type="scientific">Marssonina brunnea f. sp. multigermtubi (strain MB_m1)</name>
    <name type="common">Marssonina leaf spot fungus</name>
    <dbReference type="NCBI Taxonomy" id="1072389"/>
    <lineage>
        <taxon>Eukaryota</taxon>
        <taxon>Fungi</taxon>
        <taxon>Dikarya</taxon>
        <taxon>Ascomycota</taxon>
        <taxon>Pezizomycotina</taxon>
        <taxon>Leotiomycetes</taxon>
        <taxon>Helotiales</taxon>
        <taxon>Drepanopezizaceae</taxon>
        <taxon>Drepanopeziza</taxon>
    </lineage>
</organism>
<evidence type="ECO:0000313" key="2">
    <source>
        <dbReference type="EMBL" id="EKD17172.1"/>
    </source>
</evidence>
<dbReference type="AlphaFoldDB" id="K1WXD5"/>
<dbReference type="eggNOG" id="KOG0017">
    <property type="taxonomic scope" value="Eukaryota"/>
</dbReference>
<dbReference type="KEGG" id="mbe:MBM_04749"/>
<protein>
    <submittedName>
        <fullName evidence="2">Polyprotein</fullName>
    </submittedName>
</protein>
<proteinExistence type="predicted"/>
<sequence length="619" mass="69198">MATSLCVWKATKTPSIFYALGQEDELKPWTSVYEDAKNKIIAEQEVKEAKKMALKQKQHAKDKAITVLTITPAAPATTLTLVIELTTDLAIEPIIEQKGLATGTNRTPLGDPSNTRGPAALPTTRLFPTSVPTLSEEINAEYQILLPLNTTVPFYVRLLKPPRARTSDYVKQIGDLSKRNLTSEYYSDKALKDVILSAVQSVFEYAYDHRLLPLRRPDLPPLTLSMLPSQETNTKTRSTTWTASTEAVEAIEAVATTVVAIEASEAILEEEMIGSAIAAKVIEATTEVVAKEEEQPVLIALTNAVLFIPDSKAANLSTAREQQIKALSKLFPFRINRGTADKNTIKFGYLSVLRLQKVLDLSGHDNVDLDTLKKIERFCYQCQMHSVALSRYKFTLKDDLKFNYFIIVDVMHLNGRPNALKECWIDSYLGPLDLIIHDLRTNFAAAKFRGLAKMISIDISEMLTEAHNSIAIKAVNDTAGLAGLILTLFVFDAYPRMTHLDLPALFITIRTEAIKKAMSEVRRLQAVRQVADALNMRNGPSTIETLALPLQSQLYYQENTAQEKRPEEEGPLVDQVEEAPRRSSRNRRPPKRYCTEAKELAQFLTALSDTFLTRKKQTD</sequence>
<evidence type="ECO:0000256" key="1">
    <source>
        <dbReference type="SAM" id="MobiDB-lite"/>
    </source>
</evidence>
<evidence type="ECO:0000313" key="3">
    <source>
        <dbReference type="Proteomes" id="UP000006753"/>
    </source>
</evidence>
<dbReference type="OrthoDB" id="3563815at2759"/>
<feature type="region of interest" description="Disordered" evidence="1">
    <location>
        <begin position="559"/>
        <end position="593"/>
    </location>
</feature>
<gene>
    <name evidence="2" type="ORF">MBM_04749</name>
</gene>
<reference evidence="2 3" key="1">
    <citation type="journal article" date="2012" name="BMC Genomics">
        <title>Sequencing the genome of Marssonina brunnea reveals fungus-poplar co-evolution.</title>
        <authorList>
            <person name="Zhu S."/>
            <person name="Cao Y.-Z."/>
            <person name="Jiang C."/>
            <person name="Tan B.-Y."/>
            <person name="Wang Z."/>
            <person name="Feng S."/>
            <person name="Zhang L."/>
            <person name="Su X.-H."/>
            <person name="Brejova B."/>
            <person name="Vinar T."/>
            <person name="Xu M."/>
            <person name="Wang M.-X."/>
            <person name="Zhang S.-G."/>
            <person name="Huang M.-R."/>
            <person name="Wu R."/>
            <person name="Zhou Y."/>
        </authorList>
    </citation>
    <scope>NUCLEOTIDE SEQUENCE [LARGE SCALE GENOMIC DNA]</scope>
    <source>
        <strain evidence="2 3">MB_m1</strain>
    </source>
</reference>